<sequence>MEFCPAVSQSPVCVPQSSELGSVQCNTFINDLDYEIECTLNQFADENKFGRSVDLFRSRKTLQKDLERLDQWTEASDVRFNMVKCQVPHLGQNNPRQHYRPGAEWLERCPAEKNMGVLLDSS</sequence>
<dbReference type="EMBL" id="WHWB01034669">
    <property type="protein sequence ID" value="KAJ7406276.1"/>
    <property type="molecule type" value="Genomic_DNA"/>
</dbReference>
<name>A0ABQ9CNQ6_9PASS</name>
<accession>A0ABQ9CNQ6</accession>
<protein>
    <recommendedName>
        <fullName evidence="3">Rna-directed dna polymerase from mobile element jockey-like</fullName>
    </recommendedName>
</protein>
<organism evidence="1 2">
    <name type="scientific">Willisornis vidua</name>
    <name type="common">Xingu scale-backed antbird</name>
    <dbReference type="NCBI Taxonomy" id="1566151"/>
    <lineage>
        <taxon>Eukaryota</taxon>
        <taxon>Metazoa</taxon>
        <taxon>Chordata</taxon>
        <taxon>Craniata</taxon>
        <taxon>Vertebrata</taxon>
        <taxon>Euteleostomi</taxon>
        <taxon>Archelosauria</taxon>
        <taxon>Archosauria</taxon>
        <taxon>Dinosauria</taxon>
        <taxon>Saurischia</taxon>
        <taxon>Theropoda</taxon>
        <taxon>Coelurosauria</taxon>
        <taxon>Aves</taxon>
        <taxon>Neognathae</taxon>
        <taxon>Neoaves</taxon>
        <taxon>Telluraves</taxon>
        <taxon>Australaves</taxon>
        <taxon>Passeriformes</taxon>
        <taxon>Thamnophilidae</taxon>
        <taxon>Willisornis</taxon>
    </lineage>
</organism>
<proteinExistence type="predicted"/>
<reference evidence="1" key="1">
    <citation type="submission" date="2019-10" db="EMBL/GenBank/DDBJ databases">
        <authorList>
            <person name="Soares A.E.R."/>
            <person name="Aleixo A."/>
            <person name="Schneider P."/>
            <person name="Miyaki C.Y."/>
            <person name="Schneider M.P."/>
            <person name="Mello C."/>
            <person name="Vasconcelos A.T.R."/>
        </authorList>
    </citation>
    <scope>NUCLEOTIDE SEQUENCE</scope>
    <source>
        <tissue evidence="1">Muscle</tissue>
    </source>
</reference>
<evidence type="ECO:0008006" key="3">
    <source>
        <dbReference type="Google" id="ProtNLM"/>
    </source>
</evidence>
<dbReference type="PANTHER" id="PTHR33332">
    <property type="entry name" value="REVERSE TRANSCRIPTASE DOMAIN-CONTAINING PROTEIN"/>
    <property type="match status" value="1"/>
</dbReference>
<evidence type="ECO:0000313" key="2">
    <source>
        <dbReference type="Proteomes" id="UP001145742"/>
    </source>
</evidence>
<comment type="caution">
    <text evidence="1">The sequence shown here is derived from an EMBL/GenBank/DDBJ whole genome shotgun (WGS) entry which is preliminary data.</text>
</comment>
<keyword evidence="2" id="KW-1185">Reference proteome</keyword>
<gene>
    <name evidence="1" type="ORF">WISP_134847</name>
</gene>
<dbReference type="Proteomes" id="UP001145742">
    <property type="component" value="Unassembled WGS sequence"/>
</dbReference>
<evidence type="ECO:0000313" key="1">
    <source>
        <dbReference type="EMBL" id="KAJ7406276.1"/>
    </source>
</evidence>